<dbReference type="InterPro" id="IPR036086">
    <property type="entry name" value="ParB/Sulfiredoxin_sf"/>
</dbReference>
<evidence type="ECO:0000313" key="2">
    <source>
        <dbReference type="Proteomes" id="UP000006265"/>
    </source>
</evidence>
<gene>
    <name evidence="1" type="ORF">C731_2983</name>
</gene>
<reference evidence="1 2" key="1">
    <citation type="journal article" date="2012" name="J. Bacteriol.">
        <title>Genome sequence of Mycobacterium hassiacum DSM 44199, a rare source of heat-stable mycobacterial proteins.</title>
        <authorList>
            <person name="Tiago I."/>
            <person name="Maranha A."/>
            <person name="Mendes V."/>
            <person name="Alarico S."/>
            <person name="Moynihan P.J."/>
            <person name="Clarke A.J."/>
            <person name="Macedo-Ribeiro S."/>
            <person name="Pereira P.J."/>
            <person name="Empadinhas N."/>
        </authorList>
    </citation>
    <scope>NUCLEOTIDE SEQUENCE [LARGE SCALE GENOMIC DNA]</scope>
    <source>
        <strain evidence="2">DSM 44199 / CIP 105218 / JCM 12690 / 3849</strain>
    </source>
</reference>
<sequence length="120" mass="13623">MTTAFAPEATDTMTLEEVARLKANDVSSMVGISCSVAESGQYLEEYYQSNPRWNYQGGVTGKFWDKVHEVVDILNVSDEWPFEPIEVNRDKTVLYDGHHRANAALLAGWDKPIPVKQWNF</sequence>
<comment type="caution">
    <text evidence="1">The sequence shown here is derived from an EMBL/GenBank/DDBJ whole genome shotgun (WGS) entry which is preliminary data.</text>
</comment>
<dbReference type="OrthoDB" id="9921885at2"/>
<proteinExistence type="predicted"/>
<dbReference type="EMBL" id="AMRA01000085">
    <property type="protein sequence ID" value="EKF22980.1"/>
    <property type="molecule type" value="Genomic_DNA"/>
</dbReference>
<evidence type="ECO:0000313" key="1">
    <source>
        <dbReference type="EMBL" id="EKF22980.1"/>
    </source>
</evidence>
<dbReference type="SUPFAM" id="SSF110849">
    <property type="entry name" value="ParB/Sulfiredoxin"/>
    <property type="match status" value="1"/>
</dbReference>
<dbReference type="STRING" id="1122247.GCA_000379865_01623"/>
<protein>
    <submittedName>
        <fullName evidence="1">Uncharacterized protein</fullName>
    </submittedName>
</protein>
<keyword evidence="2" id="KW-1185">Reference proteome</keyword>
<dbReference type="RefSeq" id="WP_005628892.1">
    <property type="nucleotide sequence ID" value="NZ_AMRA01000085.1"/>
</dbReference>
<dbReference type="Proteomes" id="UP000006265">
    <property type="component" value="Unassembled WGS sequence"/>
</dbReference>
<dbReference type="AlphaFoldDB" id="K5BAX1"/>
<organism evidence="1 2">
    <name type="scientific">Mycolicibacterium hassiacum (strain DSM 44199 / CIP 105218 / JCM 12690 / 3849)</name>
    <name type="common">Mycobacterium hassiacum</name>
    <dbReference type="NCBI Taxonomy" id="1122247"/>
    <lineage>
        <taxon>Bacteria</taxon>
        <taxon>Bacillati</taxon>
        <taxon>Actinomycetota</taxon>
        <taxon>Actinomycetes</taxon>
        <taxon>Mycobacteriales</taxon>
        <taxon>Mycobacteriaceae</taxon>
        <taxon>Mycolicibacterium</taxon>
    </lineage>
</organism>
<dbReference type="PATRIC" id="fig|1122247.3.peg.2860"/>
<accession>K5BAX1</accession>
<name>K5BAX1_MYCHD</name>